<sequence length="171" mass="18998">MTQLSVGASANWRSRMIAGLGPGIRGLPKSKQQQRMRLYDDGLSDAAIAAVQGVTKNAVAAWRTRRQLPPHHHLTSTINAADAARRTSLFATDMGDRQVALKVGRSRSAVRAWRILNGIAPKTARRRFDGEIGLLCSVSLDDRGQYGRSRYDAIPDRRWSNWLEEMGATVW</sequence>
<accession>A0AAW3TV72</accession>
<dbReference type="AlphaFoldDB" id="A0AAW3TV72"/>
<organism evidence="1 2">
    <name type="scientific">Sphingomonas aquatilis</name>
    <dbReference type="NCBI Taxonomy" id="93063"/>
    <lineage>
        <taxon>Bacteria</taxon>
        <taxon>Pseudomonadati</taxon>
        <taxon>Pseudomonadota</taxon>
        <taxon>Alphaproteobacteria</taxon>
        <taxon>Sphingomonadales</taxon>
        <taxon>Sphingomonadaceae</taxon>
        <taxon>Sphingomonas</taxon>
    </lineage>
</organism>
<name>A0AAW3TV72_9SPHN</name>
<dbReference type="RefSeq" id="WP_147036063.1">
    <property type="nucleotide sequence ID" value="NZ_JACIDB010000002.1"/>
</dbReference>
<dbReference type="Proteomes" id="UP000528945">
    <property type="component" value="Unassembled WGS sequence"/>
</dbReference>
<proteinExistence type="predicted"/>
<dbReference type="EMBL" id="JACIDB010000002">
    <property type="protein sequence ID" value="MBB3875285.1"/>
    <property type="molecule type" value="Genomic_DNA"/>
</dbReference>
<evidence type="ECO:0000313" key="1">
    <source>
        <dbReference type="EMBL" id="MBB3875285.1"/>
    </source>
</evidence>
<protein>
    <recommendedName>
        <fullName evidence="3">Helix-turn-helix domain-containing protein</fullName>
    </recommendedName>
</protein>
<gene>
    <name evidence="1" type="ORF">GGR47_001520</name>
</gene>
<evidence type="ECO:0008006" key="3">
    <source>
        <dbReference type="Google" id="ProtNLM"/>
    </source>
</evidence>
<reference evidence="1 2" key="1">
    <citation type="submission" date="2020-08" db="EMBL/GenBank/DDBJ databases">
        <title>Genomic Encyclopedia of Type Strains, Phase IV (KMG-IV): sequencing the most valuable type-strain genomes for metagenomic binning, comparative biology and taxonomic classification.</title>
        <authorList>
            <person name="Goeker M."/>
        </authorList>
    </citation>
    <scope>NUCLEOTIDE SEQUENCE [LARGE SCALE GENOMIC DNA]</scope>
    <source>
        <strain evidence="1 2">DSM 15581</strain>
    </source>
</reference>
<evidence type="ECO:0000313" key="2">
    <source>
        <dbReference type="Proteomes" id="UP000528945"/>
    </source>
</evidence>
<keyword evidence="2" id="KW-1185">Reference proteome</keyword>
<comment type="caution">
    <text evidence="1">The sequence shown here is derived from an EMBL/GenBank/DDBJ whole genome shotgun (WGS) entry which is preliminary data.</text>
</comment>